<proteinExistence type="predicted"/>
<evidence type="ECO:0000313" key="2">
    <source>
        <dbReference type="Proteomes" id="UP000238801"/>
    </source>
</evidence>
<dbReference type="Proteomes" id="UP000238801">
    <property type="component" value="Unassembled WGS sequence"/>
</dbReference>
<evidence type="ECO:0000313" key="1">
    <source>
        <dbReference type="EMBL" id="PRY93025.1"/>
    </source>
</evidence>
<sequence length="45" mass="4710">MIRTITIGDHLSVQGAFVRELSGGRILVRVGQSTFAGRPVGSKAA</sequence>
<comment type="caution">
    <text evidence="1">The sequence shown here is derived from an EMBL/GenBank/DDBJ whole genome shotgun (WGS) entry which is preliminary data.</text>
</comment>
<reference evidence="1 2" key="1">
    <citation type="submission" date="2018-03" db="EMBL/GenBank/DDBJ databases">
        <title>Genomic Encyclopedia of Archaeal and Bacterial Type Strains, Phase II (KMG-II): from individual species to whole genera.</title>
        <authorList>
            <person name="Goeker M."/>
        </authorList>
    </citation>
    <scope>NUCLEOTIDE SEQUENCE [LARGE SCALE GENOMIC DNA]</scope>
    <source>
        <strain evidence="1 2">DSM 29318</strain>
    </source>
</reference>
<accession>A0A2T0X2A3</accession>
<dbReference type="RefSeq" id="WP_170073288.1">
    <property type="nucleotide sequence ID" value="NZ_PVTT01000002.1"/>
</dbReference>
<dbReference type="EMBL" id="PVTT01000002">
    <property type="protein sequence ID" value="PRY93025.1"/>
    <property type="molecule type" value="Genomic_DNA"/>
</dbReference>
<keyword evidence="2" id="KW-1185">Reference proteome</keyword>
<name>A0A2T0X2A3_9RHOB</name>
<gene>
    <name evidence="1" type="ORF">BCF33_1890</name>
</gene>
<dbReference type="AlphaFoldDB" id="A0A2T0X2A3"/>
<organism evidence="1 2">
    <name type="scientific">Hasllibacter halocynthiae</name>
    <dbReference type="NCBI Taxonomy" id="595589"/>
    <lineage>
        <taxon>Bacteria</taxon>
        <taxon>Pseudomonadati</taxon>
        <taxon>Pseudomonadota</taxon>
        <taxon>Alphaproteobacteria</taxon>
        <taxon>Rhodobacterales</taxon>
        <taxon>Roseobacteraceae</taxon>
        <taxon>Hasllibacter</taxon>
    </lineage>
</organism>
<protein>
    <submittedName>
        <fullName evidence="1">Uncharacterized protein</fullName>
    </submittedName>
</protein>